<proteinExistence type="predicted"/>
<evidence type="ECO:0000256" key="1">
    <source>
        <dbReference type="SAM" id="MobiDB-lite"/>
    </source>
</evidence>
<protein>
    <submittedName>
        <fullName evidence="2">Uncharacterized protein</fullName>
    </submittedName>
</protein>
<feature type="compositionally biased region" description="Basic and acidic residues" evidence="1">
    <location>
        <begin position="1"/>
        <end position="25"/>
    </location>
</feature>
<comment type="caution">
    <text evidence="2">The sequence shown here is derived from an EMBL/GenBank/DDBJ whole genome shotgun (WGS) entry which is preliminary data.</text>
</comment>
<dbReference type="Gramene" id="OE9A036236T1">
    <property type="protein sequence ID" value="OE9A036236C1"/>
    <property type="gene ID" value="OE9A036236"/>
</dbReference>
<feature type="region of interest" description="Disordered" evidence="1">
    <location>
        <begin position="1"/>
        <end position="35"/>
    </location>
</feature>
<dbReference type="Proteomes" id="UP000594638">
    <property type="component" value="Unassembled WGS sequence"/>
</dbReference>
<dbReference type="EMBL" id="CACTIH010003685">
    <property type="protein sequence ID" value="CAA2981995.1"/>
    <property type="molecule type" value="Genomic_DNA"/>
</dbReference>
<evidence type="ECO:0000313" key="3">
    <source>
        <dbReference type="Proteomes" id="UP000594638"/>
    </source>
</evidence>
<accession>A0A8S0RPT3</accession>
<organism evidence="2 3">
    <name type="scientific">Olea europaea subsp. europaea</name>
    <dbReference type="NCBI Taxonomy" id="158383"/>
    <lineage>
        <taxon>Eukaryota</taxon>
        <taxon>Viridiplantae</taxon>
        <taxon>Streptophyta</taxon>
        <taxon>Embryophyta</taxon>
        <taxon>Tracheophyta</taxon>
        <taxon>Spermatophyta</taxon>
        <taxon>Magnoliopsida</taxon>
        <taxon>eudicotyledons</taxon>
        <taxon>Gunneridae</taxon>
        <taxon>Pentapetalae</taxon>
        <taxon>asterids</taxon>
        <taxon>lamiids</taxon>
        <taxon>Lamiales</taxon>
        <taxon>Oleaceae</taxon>
        <taxon>Oleeae</taxon>
        <taxon>Olea</taxon>
    </lineage>
</organism>
<name>A0A8S0RPT3_OLEEU</name>
<keyword evidence="3" id="KW-1185">Reference proteome</keyword>
<reference evidence="2 3" key="1">
    <citation type="submission" date="2019-12" db="EMBL/GenBank/DDBJ databases">
        <authorList>
            <person name="Alioto T."/>
            <person name="Alioto T."/>
            <person name="Gomez Garrido J."/>
        </authorList>
    </citation>
    <scope>NUCLEOTIDE SEQUENCE [LARGE SCALE GENOMIC DNA]</scope>
</reference>
<sequence>MKDRLKIEKAEAEEKKMREPEREMAGIEDDDGGDEALHENCITIQELRSMHSECTQQDISTVFGKRGGR</sequence>
<gene>
    <name evidence="2" type="ORF">OLEA9_A036236</name>
</gene>
<dbReference type="AlphaFoldDB" id="A0A8S0RPT3"/>
<evidence type="ECO:0000313" key="2">
    <source>
        <dbReference type="EMBL" id="CAA2981995.1"/>
    </source>
</evidence>